<dbReference type="InterPro" id="IPR030934">
    <property type="entry name" value="Intein_C"/>
</dbReference>
<feature type="coiled-coil region" evidence="1">
    <location>
        <begin position="405"/>
        <end position="467"/>
    </location>
</feature>
<dbReference type="AlphaFoldDB" id="A0A6M3M470"/>
<dbReference type="NCBIfam" id="TIGR01443">
    <property type="entry name" value="intein_Cterm"/>
    <property type="match status" value="1"/>
</dbReference>
<dbReference type="PROSITE" id="PS50818">
    <property type="entry name" value="INTEIN_C_TER"/>
    <property type="match status" value="1"/>
</dbReference>
<dbReference type="InterPro" id="IPR027417">
    <property type="entry name" value="P-loop_NTPase"/>
</dbReference>
<dbReference type="PANTHER" id="PTHR42957">
    <property type="entry name" value="HELICASE MJ1565-RELATED"/>
    <property type="match status" value="1"/>
</dbReference>
<dbReference type="InterPro" id="IPR003586">
    <property type="entry name" value="Hint_dom_C"/>
</dbReference>
<dbReference type="PANTHER" id="PTHR42957:SF2">
    <property type="entry name" value="HELICASE HERA CENTRAL DOMAIN-CONTAINING PROTEIN"/>
    <property type="match status" value="1"/>
</dbReference>
<sequence>MKRWAEYSDDKDLLNLAESDVYWVKVKKIEHLGQWPTYDVMTEKTGNLIINDIFVHNTTGLEALVERGEITAMTFLTKRGESGFRNQREIQPYFKEQKKGDLIDWQYVEAILEAVMSEKMKIERSFIITSCKGAHSLNEVYMNIKEMQSKHLRGFDESIYTNLGAYFEIILPQIKKYEFANSLKLEQGINVMNLIGMKNEMQQLVIESVFSYVLNHLRGVVVVLPEAHKFIPQGRKTPVKGTAIRFIQEGAVLGNMLWLDSQVTTTVDKNLLKQCSNWIMGYQQEKNEVANVRENIGKGNVTEEQIMTLKRGHFIASLQQNVYHVYLLPSGIDPQMGRDVALGLIPPEDVMEELAGIRGEKTLSTNFTNLEPLKLDDPVSTNFEGSTTKFPSTDEEEVLRLRQTISEMVRREESYEKNIEVLKKKAFDLTSEVEGVEEQIKEKKWVIENLKKDLEIERGGFKELEEDHKRFVDFDAALKKLLSPYIEGFLQNSTLPEFLSQIQDKDAIRQIIKEELAKMSPKRKRDIAEDDTGIAWVDLWLPKLGTAEQKILRFMAEKFPLKMTRSQIALGIRLTTKGGYFNGAFNKLRKNGLIISAGGGDWTLSEGPK</sequence>
<evidence type="ECO:0000259" key="2">
    <source>
        <dbReference type="SMART" id="SM00305"/>
    </source>
</evidence>
<evidence type="ECO:0000256" key="1">
    <source>
        <dbReference type="SAM" id="Coils"/>
    </source>
</evidence>
<dbReference type="EMBL" id="MT143791">
    <property type="protein sequence ID" value="QJB02537.1"/>
    <property type="molecule type" value="Genomic_DNA"/>
</dbReference>
<dbReference type="InterPro" id="IPR036844">
    <property type="entry name" value="Hint_dom_sf"/>
</dbReference>
<protein>
    <recommendedName>
        <fullName evidence="2">Hint domain-containing protein</fullName>
    </recommendedName>
</protein>
<dbReference type="InterPro" id="IPR008571">
    <property type="entry name" value="HerA-like"/>
</dbReference>
<reference evidence="3" key="1">
    <citation type="submission" date="2020-03" db="EMBL/GenBank/DDBJ databases">
        <title>The deep terrestrial virosphere.</title>
        <authorList>
            <person name="Holmfeldt K."/>
            <person name="Nilsson E."/>
            <person name="Simone D."/>
            <person name="Lopez-Fernandez M."/>
            <person name="Wu X."/>
            <person name="de Brujin I."/>
            <person name="Lundin D."/>
            <person name="Andersson A."/>
            <person name="Bertilsson S."/>
            <person name="Dopson M."/>
        </authorList>
    </citation>
    <scope>NUCLEOTIDE SEQUENCE</scope>
    <source>
        <strain evidence="3">MM171B01192</strain>
    </source>
</reference>
<name>A0A6M3M470_9ZZZZ</name>
<dbReference type="Gene3D" id="2.170.16.10">
    <property type="entry name" value="Hedgehog/Intein (Hint) domain"/>
    <property type="match status" value="1"/>
</dbReference>
<dbReference type="SMART" id="SM00305">
    <property type="entry name" value="HintC"/>
    <property type="match status" value="1"/>
</dbReference>
<feature type="domain" description="Hint" evidence="2">
    <location>
        <begin position="18"/>
        <end position="63"/>
    </location>
</feature>
<dbReference type="Gene3D" id="3.40.50.300">
    <property type="entry name" value="P-loop containing nucleotide triphosphate hydrolases"/>
    <property type="match status" value="1"/>
</dbReference>
<evidence type="ECO:0000313" key="3">
    <source>
        <dbReference type="EMBL" id="QJB02537.1"/>
    </source>
</evidence>
<keyword evidence="1" id="KW-0175">Coiled coil</keyword>
<accession>A0A6M3M470</accession>
<organism evidence="3">
    <name type="scientific">viral metagenome</name>
    <dbReference type="NCBI Taxonomy" id="1070528"/>
    <lineage>
        <taxon>unclassified sequences</taxon>
        <taxon>metagenomes</taxon>
        <taxon>organismal metagenomes</taxon>
    </lineage>
</organism>
<dbReference type="SUPFAM" id="SSF51294">
    <property type="entry name" value="Hedgehog/intein (Hint) domain"/>
    <property type="match status" value="1"/>
</dbReference>
<gene>
    <name evidence="3" type="ORF">MM171B01192_0003</name>
</gene>
<proteinExistence type="predicted"/>